<dbReference type="ESTHER" id="manes-a0a2c9ujk6">
    <property type="family name" value="Plant_lipase_EDS1-like"/>
</dbReference>
<organism evidence="10 11">
    <name type="scientific">Manihot esculenta</name>
    <name type="common">Cassava</name>
    <name type="synonym">Jatropha manihot</name>
    <dbReference type="NCBI Taxonomy" id="3983"/>
    <lineage>
        <taxon>Eukaryota</taxon>
        <taxon>Viridiplantae</taxon>
        <taxon>Streptophyta</taxon>
        <taxon>Embryophyta</taxon>
        <taxon>Tracheophyta</taxon>
        <taxon>Spermatophyta</taxon>
        <taxon>Magnoliopsida</taxon>
        <taxon>eudicotyledons</taxon>
        <taxon>Gunneridae</taxon>
        <taxon>Pentapetalae</taxon>
        <taxon>rosids</taxon>
        <taxon>fabids</taxon>
        <taxon>Malpighiales</taxon>
        <taxon>Euphorbiaceae</taxon>
        <taxon>Crotonoideae</taxon>
        <taxon>Manihoteae</taxon>
        <taxon>Manihot</taxon>
    </lineage>
</organism>
<evidence type="ECO:0008006" key="12">
    <source>
        <dbReference type="Google" id="ProtNLM"/>
    </source>
</evidence>
<feature type="domain" description="EDS1 EP" evidence="9">
    <location>
        <begin position="405"/>
        <end position="585"/>
    </location>
</feature>
<dbReference type="Proteomes" id="UP000091857">
    <property type="component" value="Chromosome 14"/>
</dbReference>
<feature type="domain" description="Fungal lipase-type" evidence="8">
    <location>
        <begin position="87"/>
        <end position="197"/>
    </location>
</feature>
<comment type="caution">
    <text evidence="10">The sequence shown here is derived from an EMBL/GenBank/DDBJ whole genome shotgun (WGS) entry which is preliminary data.</text>
</comment>
<dbReference type="GO" id="GO:0005737">
    <property type="term" value="C:cytoplasm"/>
    <property type="evidence" value="ECO:0007669"/>
    <property type="project" value="UniProtKB-SubCell"/>
</dbReference>
<dbReference type="CDD" id="cd00519">
    <property type="entry name" value="Lipase_3"/>
    <property type="match status" value="1"/>
</dbReference>
<keyword evidence="5" id="KW-0611">Plant defense</keyword>
<evidence type="ECO:0000256" key="1">
    <source>
        <dbReference type="ARBA" id="ARBA00004123"/>
    </source>
</evidence>
<evidence type="ECO:0000256" key="4">
    <source>
        <dbReference type="ARBA" id="ARBA00022801"/>
    </source>
</evidence>
<dbReference type="Gramene" id="Manes.14G071500.1.v8.1">
    <property type="protein sequence ID" value="Manes.14G071500.1.v8.1.CDS"/>
    <property type="gene ID" value="Manes.14G071500.v8.1"/>
</dbReference>
<dbReference type="GO" id="GO:0006629">
    <property type="term" value="P:lipid metabolic process"/>
    <property type="evidence" value="ECO:0007669"/>
    <property type="project" value="InterPro"/>
</dbReference>
<keyword evidence="7" id="KW-0175">Coiled coil</keyword>
<keyword evidence="3" id="KW-0963">Cytoplasm</keyword>
<evidence type="ECO:0000256" key="6">
    <source>
        <dbReference type="ARBA" id="ARBA00023242"/>
    </source>
</evidence>
<dbReference type="Pfam" id="PF01764">
    <property type="entry name" value="Lipase_3"/>
    <property type="match status" value="1"/>
</dbReference>
<dbReference type="EMBL" id="CM004400">
    <property type="protein sequence ID" value="OAY30952.1"/>
    <property type="molecule type" value="Genomic_DNA"/>
</dbReference>
<evidence type="ECO:0000313" key="10">
    <source>
        <dbReference type="EMBL" id="OAY30952.1"/>
    </source>
</evidence>
<proteinExistence type="predicted"/>
<dbReference type="OMA" id="DRIFCHA"/>
<dbReference type="PANTHER" id="PTHR47090">
    <property type="entry name" value="PROTEIN EDS1-RELATED"/>
    <property type="match status" value="1"/>
</dbReference>
<keyword evidence="6" id="KW-0539">Nucleus</keyword>
<dbReference type="InterPro" id="IPR044214">
    <property type="entry name" value="EDS1-like"/>
</dbReference>
<evidence type="ECO:0000256" key="2">
    <source>
        <dbReference type="ARBA" id="ARBA00004496"/>
    </source>
</evidence>
<reference evidence="11" key="1">
    <citation type="journal article" date="2016" name="Nat. Biotechnol.">
        <title>Sequencing wild and cultivated cassava and related species reveals extensive interspecific hybridization and genetic diversity.</title>
        <authorList>
            <person name="Bredeson J.V."/>
            <person name="Lyons J.B."/>
            <person name="Prochnik S.E."/>
            <person name="Wu G.A."/>
            <person name="Ha C.M."/>
            <person name="Edsinger-Gonzales E."/>
            <person name="Grimwood J."/>
            <person name="Schmutz J."/>
            <person name="Rabbi I.Y."/>
            <person name="Egesi C."/>
            <person name="Nauluvula P."/>
            <person name="Lebot V."/>
            <person name="Ndunguru J."/>
            <person name="Mkamilo G."/>
            <person name="Bart R.S."/>
            <person name="Setter T.L."/>
            <person name="Gleadow R.M."/>
            <person name="Kulakow P."/>
            <person name="Ferguson M.E."/>
            <person name="Rounsley S."/>
            <person name="Rokhsar D.S."/>
        </authorList>
    </citation>
    <scope>NUCLEOTIDE SEQUENCE [LARGE SCALE GENOMIC DNA]</scope>
    <source>
        <strain evidence="11">cv. AM560-2</strain>
    </source>
</reference>
<dbReference type="AlphaFoldDB" id="A0A2C9UJK6"/>
<dbReference type="GO" id="GO:0016787">
    <property type="term" value="F:hydrolase activity"/>
    <property type="evidence" value="ECO:0007669"/>
    <property type="project" value="UniProtKB-KW"/>
</dbReference>
<comment type="subcellular location">
    <subcellularLocation>
        <location evidence="2">Cytoplasm</location>
    </subcellularLocation>
    <subcellularLocation>
        <location evidence="1">Nucleus</location>
    </subcellularLocation>
</comment>
<dbReference type="Gene3D" id="3.40.50.1820">
    <property type="entry name" value="alpha/beta hydrolase"/>
    <property type="match status" value="1"/>
</dbReference>
<dbReference type="PANTHER" id="PTHR47090:SF2">
    <property type="entry name" value="PROTEIN EDS1-RELATED"/>
    <property type="match status" value="1"/>
</dbReference>
<evidence type="ECO:0000259" key="9">
    <source>
        <dbReference type="Pfam" id="PF18117"/>
    </source>
</evidence>
<dbReference type="Pfam" id="PF18117">
    <property type="entry name" value="EDS1_EP"/>
    <property type="match status" value="1"/>
</dbReference>
<dbReference type="OrthoDB" id="426718at2759"/>
<evidence type="ECO:0000313" key="11">
    <source>
        <dbReference type="Proteomes" id="UP000091857"/>
    </source>
</evidence>
<keyword evidence="11" id="KW-1185">Reference proteome</keyword>
<dbReference type="InterPro" id="IPR029058">
    <property type="entry name" value="AB_hydrolase_fold"/>
</dbReference>
<dbReference type="InterPro" id="IPR041266">
    <property type="entry name" value="EDS1_EP"/>
</dbReference>
<evidence type="ECO:0000256" key="3">
    <source>
        <dbReference type="ARBA" id="ARBA00022490"/>
    </source>
</evidence>
<dbReference type="GO" id="GO:0005634">
    <property type="term" value="C:nucleus"/>
    <property type="evidence" value="ECO:0007669"/>
    <property type="project" value="UniProtKB-SubCell"/>
</dbReference>
<dbReference type="GO" id="GO:0009862">
    <property type="term" value="P:systemic acquired resistance, salicylic acid mediated signaling pathway"/>
    <property type="evidence" value="ECO:0000318"/>
    <property type="project" value="GO_Central"/>
</dbReference>
<dbReference type="SUPFAM" id="SSF53474">
    <property type="entry name" value="alpha/beta-Hydrolases"/>
    <property type="match status" value="1"/>
</dbReference>
<feature type="coiled-coil region" evidence="7">
    <location>
        <begin position="378"/>
        <end position="412"/>
    </location>
</feature>
<dbReference type="InterPro" id="IPR002921">
    <property type="entry name" value="Fungal_lipase-type"/>
</dbReference>
<sequence>MASVSLVESLGIREEVIKKVCSISMKTHKYAGKHLYVSEKIRNSHELVFSFPGSWSASDLLIRSPFGEVEVDLALFPCLQYIGLKQTATVNEAFLNRFKAVLANAHFKKEVGAAVADGKQVVFTGHSLGGPIAVLASIWFLEEYVRREPKKMTPLCVTFGSPLVGDRLMGHALRRENWSRYFINFVMRYDIVPRMSLTPLSSVEQQLQRALNFLNPKSTLQENAVEAPGFFVTVMSNALSVVSHAASKMMMGSTNLLMETLSNFVELSPYRPLGTYVFCTGDGKLVVIRNPDAILQLLFYTSQLNSEEDLPAVAHRSLKDHLSYKDELQECLQMQSVIFLDDHHLEALPLSDDVIGESNMALNDLGLSARARLCLRAAGELEKQKRNNQKTMDEKMENIEKGLEKLRDYKNKCQLKVGYYDAFKISENKEDFDANVKRLELAGIWDEIIEMLKRNELPDEFERREEWVEMGTRYRRIVEPLDVANYYRHLKNEDTGPYMERGRPKRYKCTQRWREHAENMSTESLESCFWAEVEDLCFKSGNPSVRDRVLQLKRRVEEWIKNGVLDDDVFLMGSTFDKLLKEHSLTNS</sequence>
<evidence type="ECO:0000256" key="5">
    <source>
        <dbReference type="ARBA" id="ARBA00022821"/>
    </source>
</evidence>
<protein>
    <recommendedName>
        <fullName evidence="12">Fungal lipase-like domain-containing protein</fullName>
    </recommendedName>
</protein>
<keyword evidence="4" id="KW-0378">Hydrolase</keyword>
<gene>
    <name evidence="10" type="ORF">MANES_14G071500v8</name>
</gene>
<evidence type="ECO:0000259" key="8">
    <source>
        <dbReference type="Pfam" id="PF01764"/>
    </source>
</evidence>
<accession>A0A2C9UJK6</accession>
<dbReference type="STRING" id="3983.A0A2C9UJK6"/>
<name>A0A2C9UJK6_MANES</name>
<evidence type="ECO:0000256" key="7">
    <source>
        <dbReference type="SAM" id="Coils"/>
    </source>
</evidence>